<dbReference type="Pfam" id="PF19040">
    <property type="entry name" value="SGNH"/>
    <property type="match status" value="1"/>
</dbReference>
<evidence type="ECO:0000259" key="3">
    <source>
        <dbReference type="Pfam" id="PF19040"/>
    </source>
</evidence>
<proteinExistence type="predicted"/>
<feature type="transmembrane region" description="Helical" evidence="1">
    <location>
        <begin position="362"/>
        <end position="382"/>
    </location>
</feature>
<gene>
    <name evidence="4" type="ORF">JKG68_13780</name>
</gene>
<evidence type="ECO:0000313" key="5">
    <source>
        <dbReference type="Proteomes" id="UP000605848"/>
    </source>
</evidence>
<dbReference type="InterPro" id="IPR002656">
    <property type="entry name" value="Acyl_transf_3_dom"/>
</dbReference>
<evidence type="ECO:0000313" key="4">
    <source>
        <dbReference type="EMBL" id="MBL0405042.1"/>
    </source>
</evidence>
<evidence type="ECO:0000256" key="1">
    <source>
        <dbReference type="SAM" id="Phobius"/>
    </source>
</evidence>
<feature type="transmembrane region" description="Helical" evidence="1">
    <location>
        <begin position="39"/>
        <end position="57"/>
    </location>
</feature>
<keyword evidence="4" id="KW-0012">Acyltransferase</keyword>
<dbReference type="RefSeq" id="WP_202060339.1">
    <property type="nucleotide sequence ID" value="NZ_JAEQMY010000017.1"/>
</dbReference>
<evidence type="ECO:0000259" key="2">
    <source>
        <dbReference type="Pfam" id="PF01757"/>
    </source>
</evidence>
<accession>A0A936ZDC3</accession>
<feature type="transmembrane region" description="Helical" evidence="1">
    <location>
        <begin position="291"/>
        <end position="316"/>
    </location>
</feature>
<organism evidence="4 5">
    <name type="scientific">Microvirga aerilata</name>
    <dbReference type="NCBI Taxonomy" id="670292"/>
    <lineage>
        <taxon>Bacteria</taxon>
        <taxon>Pseudomonadati</taxon>
        <taxon>Pseudomonadota</taxon>
        <taxon>Alphaproteobacteria</taxon>
        <taxon>Hyphomicrobiales</taxon>
        <taxon>Methylobacteriaceae</taxon>
        <taxon>Microvirga</taxon>
    </lineage>
</organism>
<dbReference type="Proteomes" id="UP000605848">
    <property type="component" value="Unassembled WGS sequence"/>
</dbReference>
<feature type="transmembrane region" description="Helical" evidence="1">
    <location>
        <begin position="172"/>
        <end position="189"/>
    </location>
</feature>
<feature type="domain" description="Acyltransferase 3" evidence="2">
    <location>
        <begin position="14"/>
        <end position="340"/>
    </location>
</feature>
<dbReference type="PANTHER" id="PTHR23028:SF53">
    <property type="entry name" value="ACYL_TRANSF_3 DOMAIN-CONTAINING PROTEIN"/>
    <property type="match status" value="1"/>
</dbReference>
<keyword evidence="1" id="KW-0472">Membrane</keyword>
<dbReference type="GO" id="GO:0016020">
    <property type="term" value="C:membrane"/>
    <property type="evidence" value="ECO:0007669"/>
    <property type="project" value="TreeGrafter"/>
</dbReference>
<feature type="transmembrane region" description="Helical" evidence="1">
    <location>
        <begin position="141"/>
        <end position="160"/>
    </location>
</feature>
<dbReference type="AlphaFoldDB" id="A0A936ZDC3"/>
<dbReference type="InterPro" id="IPR043968">
    <property type="entry name" value="SGNH"/>
</dbReference>
<sequence length="688" mass="75538">MADTIAKTQNYRPEIQGIRVIGALLVACFHIWGGRVSGGVDVFFVISGFLITGSLYKEVQNSQTIDVIAFWGRIAKRIAPMAYLVLALTLLAALLWMPKSRQVGFLSEVLYSAVHLENIKLMMNSVDYLAREEAPSPVQQFWALSVQVQFYAVWPFLLLATGIAARRVRSRTGIYIGALTAVFLASLAYSIIETGEDPSPAYFNTFARVWEFALGGLLAIALPRRTLPPALRWLAGWAGLALVVSCGFVLPASADFPGYVALWPTMGAALVLLSGGGNLRFGATQILASRSLVALGDISFSFYLWHWPVLIFAMLLTGRTHLGLGTGLTVIAVAFCGAYLANRWIEQPIQRSSLGKVRRWHIHAMGAAMAASVLAVTAVWILTNGGVDDIRSLSIKDYPGGSVMASGDTAIKPGLAIQPHPGVAKDDKSKPFVDKCHQDQRKADILACNYGNDRAPTKTIALVGGSHSAHWLEALEQLAHQYGWRVLSITKSACPFEINAQRKQPCIEWNENIIGYLAQLRPDVVFTTSTRPYRGPTIGHGLEKPREIIPEGYLMQWARLAEKGLTVVAVRDNPWLGTNIPECVEKHSADVFKCSRRRLDVLDDMDPSSRLASKPGNVSFIDLSDHFCDPARCLAVVGNLLVYRDNHHMTASFSRSLAVPLEERLRQVRPDLFQITSVSQESSAMDPQ</sequence>
<name>A0A936ZDC3_9HYPH</name>
<feature type="transmembrane region" description="Helical" evidence="1">
    <location>
        <begin position="322"/>
        <end position="341"/>
    </location>
</feature>
<feature type="transmembrane region" description="Helical" evidence="1">
    <location>
        <begin position="260"/>
        <end position="279"/>
    </location>
</feature>
<comment type="caution">
    <text evidence="4">The sequence shown here is derived from an EMBL/GenBank/DDBJ whole genome shotgun (WGS) entry which is preliminary data.</text>
</comment>
<keyword evidence="1" id="KW-0812">Transmembrane</keyword>
<protein>
    <submittedName>
        <fullName evidence="4">Acyltransferase</fullName>
    </submittedName>
</protein>
<feature type="transmembrane region" description="Helical" evidence="1">
    <location>
        <begin position="234"/>
        <end position="254"/>
    </location>
</feature>
<dbReference type="PANTHER" id="PTHR23028">
    <property type="entry name" value="ACETYLTRANSFERASE"/>
    <property type="match status" value="1"/>
</dbReference>
<keyword evidence="5" id="KW-1185">Reference proteome</keyword>
<dbReference type="GO" id="GO:0009103">
    <property type="term" value="P:lipopolysaccharide biosynthetic process"/>
    <property type="evidence" value="ECO:0007669"/>
    <property type="project" value="TreeGrafter"/>
</dbReference>
<dbReference type="Pfam" id="PF01757">
    <property type="entry name" value="Acyl_transf_3"/>
    <property type="match status" value="1"/>
</dbReference>
<feature type="transmembrane region" description="Helical" evidence="1">
    <location>
        <begin position="201"/>
        <end position="222"/>
    </location>
</feature>
<reference evidence="4" key="1">
    <citation type="submission" date="2021-01" db="EMBL/GenBank/DDBJ databases">
        <title>Microvirga sp.</title>
        <authorList>
            <person name="Kim M.K."/>
        </authorList>
    </citation>
    <scope>NUCLEOTIDE SEQUENCE</scope>
    <source>
        <strain evidence="4">5420S-16</strain>
    </source>
</reference>
<feature type="transmembrane region" description="Helical" evidence="1">
    <location>
        <begin position="17"/>
        <end position="33"/>
    </location>
</feature>
<dbReference type="InterPro" id="IPR050879">
    <property type="entry name" value="Acyltransferase_3"/>
</dbReference>
<dbReference type="EMBL" id="JAEQMY010000017">
    <property type="protein sequence ID" value="MBL0405042.1"/>
    <property type="molecule type" value="Genomic_DNA"/>
</dbReference>
<keyword evidence="1" id="KW-1133">Transmembrane helix</keyword>
<dbReference type="GO" id="GO:0016747">
    <property type="term" value="F:acyltransferase activity, transferring groups other than amino-acyl groups"/>
    <property type="evidence" value="ECO:0007669"/>
    <property type="project" value="InterPro"/>
</dbReference>
<keyword evidence="4" id="KW-0808">Transferase</keyword>
<feature type="domain" description="SGNH" evidence="3">
    <location>
        <begin position="435"/>
        <end position="658"/>
    </location>
</feature>
<feature type="transmembrane region" description="Helical" evidence="1">
    <location>
        <begin position="78"/>
        <end position="97"/>
    </location>
</feature>